<dbReference type="InterPro" id="IPR036928">
    <property type="entry name" value="AS_sf"/>
</dbReference>
<dbReference type="Gene3D" id="3.90.1300.10">
    <property type="entry name" value="Amidase signature (AS) domain"/>
    <property type="match status" value="1"/>
</dbReference>
<dbReference type="AlphaFoldDB" id="A0A0H1R6X3"/>
<protein>
    <recommendedName>
        <fullName evidence="2">Indoleacetamide hydrolase</fullName>
    </recommendedName>
</protein>
<dbReference type="EMBL" id="LCYG01000077">
    <property type="protein sequence ID" value="KLK90581.1"/>
    <property type="molecule type" value="Genomic_DNA"/>
</dbReference>
<comment type="function">
    <text evidence="1">Hydrolyzes indole-3-acetamide (IAM) into indole-3-acetic acid (IAA).</text>
</comment>
<evidence type="ECO:0000313" key="5">
    <source>
        <dbReference type="Proteomes" id="UP000035489"/>
    </source>
</evidence>
<gene>
    <name evidence="4" type="ORF">AA309_24915</name>
</gene>
<reference evidence="4 5" key="1">
    <citation type="submission" date="2015-05" db="EMBL/GenBank/DDBJ databases">
        <title>Draft genome sequence of Microvirga vignae strain BR3299, a novel nitrogen fixing bacteria isolated from Brazil semi-aired region.</title>
        <authorList>
            <person name="Zilli J.E."/>
            <person name="Passos S.R."/>
            <person name="Leite J."/>
            <person name="Baldani J.I."/>
            <person name="Xavier G.R."/>
            <person name="Rumjaneck N.G."/>
            <person name="Simoes-Araujo J.L."/>
        </authorList>
    </citation>
    <scope>NUCLEOTIDE SEQUENCE [LARGE SCALE GENOMIC DNA]</scope>
    <source>
        <strain evidence="4 5">BR3299</strain>
    </source>
</reference>
<dbReference type="SUPFAM" id="SSF75304">
    <property type="entry name" value="Amidase signature (AS) enzymes"/>
    <property type="match status" value="1"/>
</dbReference>
<dbReference type="PATRIC" id="fig|1225564.3.peg.6479"/>
<dbReference type="PANTHER" id="PTHR11895:SF176">
    <property type="entry name" value="AMIDASE AMID-RELATED"/>
    <property type="match status" value="1"/>
</dbReference>
<dbReference type="PROSITE" id="PS00571">
    <property type="entry name" value="AMIDASES"/>
    <property type="match status" value="1"/>
</dbReference>
<dbReference type="InterPro" id="IPR020556">
    <property type="entry name" value="Amidase_CS"/>
</dbReference>
<accession>A0A0H1R6X3</accession>
<dbReference type="RefSeq" id="WP_047191730.1">
    <property type="nucleotide sequence ID" value="NZ_LCYG01000077.1"/>
</dbReference>
<dbReference type="PANTHER" id="PTHR11895">
    <property type="entry name" value="TRANSAMIDASE"/>
    <property type="match status" value="1"/>
</dbReference>
<dbReference type="GO" id="GO:0003824">
    <property type="term" value="F:catalytic activity"/>
    <property type="evidence" value="ECO:0007669"/>
    <property type="project" value="InterPro"/>
</dbReference>
<dbReference type="Pfam" id="PF01425">
    <property type="entry name" value="Amidase"/>
    <property type="match status" value="1"/>
</dbReference>
<evidence type="ECO:0000256" key="2">
    <source>
        <dbReference type="ARBA" id="ARBA00021874"/>
    </source>
</evidence>
<dbReference type="OrthoDB" id="9811471at2"/>
<dbReference type="InterPro" id="IPR023631">
    <property type="entry name" value="Amidase_dom"/>
</dbReference>
<sequence length="482" mass="51613">MNNLHLLDLSQASAAIAEGRVTSVALTENALRRIEALNGTLNCFIRVDAAEALETAHERDRELAAGHSRGPLHGIPLAHKDMFDRAGHVSTGGTKILRDRVAEETSTVLERLDAAGAVDLGGLHMSEFAAGPTGHNVHYGACRNAYDQDRVSGGSSSGSGTAVGARLVYGALGSDTGGSIRLPAAANGLVGLKATYGRVSRHGAVARSWSLDHIGPLARTVRDAALIFQAVAGPDPRDPTTAHQPPFTLPEFRADQDLKGLRVGVPGDEALASVHPEVRAALEESLRVLERLGATIKRTRHPDLKPLYSAAETIIKSEAAAMHRQWLASRPQDYASNVRVRIEAGLAITATQYIDALRLRTHFTRDFLHNTMDGIDVLHLPTIPFPVPRIEDTDVEAATGERVLEVVSGMTQFTRPISLLGLPSLNLPCGFSSDGLPMGFQLIGRPFAEARLFVVGHAYQTATDFHRQAPAVAERTSRATAE</sequence>
<dbReference type="STRING" id="1225564.AA309_24915"/>
<evidence type="ECO:0000256" key="1">
    <source>
        <dbReference type="ARBA" id="ARBA00003871"/>
    </source>
</evidence>
<dbReference type="InterPro" id="IPR000120">
    <property type="entry name" value="Amidase"/>
</dbReference>
<keyword evidence="5" id="KW-1185">Reference proteome</keyword>
<dbReference type="Proteomes" id="UP000035489">
    <property type="component" value="Unassembled WGS sequence"/>
</dbReference>
<evidence type="ECO:0000259" key="3">
    <source>
        <dbReference type="Pfam" id="PF01425"/>
    </source>
</evidence>
<organism evidence="4 5">
    <name type="scientific">Microvirga vignae</name>
    <dbReference type="NCBI Taxonomy" id="1225564"/>
    <lineage>
        <taxon>Bacteria</taxon>
        <taxon>Pseudomonadati</taxon>
        <taxon>Pseudomonadota</taxon>
        <taxon>Alphaproteobacteria</taxon>
        <taxon>Hyphomicrobiales</taxon>
        <taxon>Methylobacteriaceae</taxon>
        <taxon>Microvirga</taxon>
    </lineage>
</organism>
<evidence type="ECO:0000313" key="4">
    <source>
        <dbReference type="EMBL" id="KLK90581.1"/>
    </source>
</evidence>
<feature type="domain" description="Amidase" evidence="3">
    <location>
        <begin position="26"/>
        <end position="452"/>
    </location>
</feature>
<comment type="caution">
    <text evidence="4">The sequence shown here is derived from an EMBL/GenBank/DDBJ whole genome shotgun (WGS) entry which is preliminary data.</text>
</comment>
<proteinExistence type="predicted"/>
<name>A0A0H1R6X3_9HYPH</name>